<dbReference type="RefSeq" id="WP_131169238.1">
    <property type="nucleotide sequence ID" value="NZ_SDMQ01000012.1"/>
</dbReference>
<comment type="caution">
    <text evidence="1">The sequence shown here is derived from an EMBL/GenBank/DDBJ whole genome shotgun (WGS) entry which is preliminary data.</text>
</comment>
<evidence type="ECO:0000313" key="2">
    <source>
        <dbReference type="Proteomes" id="UP000292373"/>
    </source>
</evidence>
<sequence length="741" mass="79974">MWSSLDAFAEGDWHPGVHVVWLGTDTHVDVLVGASVGHAESDRALPVFFAGAVSTRQGRPGPYFSGGDLAREVGTPFISISDPTLNHDHDLKLGWYGGRAGSGVQRMVSELIQAIGTRYHSELLLVGGGGGGFASLFHAAHATVPVSLLVWDPQTDMLNYSRGPLLEYLSVALGEPVSTFTRLGEDAWEAVLSAGGIEHAVTGSQILTNPLVRRMLYSQNAADWHVAAHMAPFLAGSDFQPTGANRWASGDRIVWLNEARGGRGSPLRPFLVTALSSLMRTTVTVADTIDAMEQAGLAPVDGLGNLPRDLSEQAAEVLEQVRVFGWRTIEGVEDARAVSLSDDLSPGGLVGTPATSDDTSITMRIHDGFGHFLGTASGPVAGGDDRVGVLIYGSCVARDLFEFFEPRAFRLVDYVARQSLVSAFSPGGPPPIDPALLHSRFQRRMLELDAASGLEQVLRDRRDDTDLLLWDLTDERLGLLQNPQGHLTTDSVEIRAVSGPKSPEGWAHIPYGSREHRDLFMAALSRWRELLDGLGLLERTVLVAPPWAGMTLPADDVPLSFGVDAATGNGILAEYVRLASETVRVPVVGRGLTDVTSPLLHRWGPAPFHYDEHSYIRLAREVFNVAGHVMDAIVDPRLERAALLRRPLGRGSISRPVESPEAVATASVNASTIVVELHGVTHGAMKIDLYRDRERVASTAWIKDDAHTIAGLAHGTYRARVHVRRRNGEQVTLSTNAVSVP</sequence>
<proteinExistence type="predicted"/>
<dbReference type="InterPro" id="IPR046237">
    <property type="entry name" value="DUF6270"/>
</dbReference>
<dbReference type="EMBL" id="SDMQ01000012">
    <property type="protein sequence ID" value="TBT83379.1"/>
    <property type="molecule type" value="Genomic_DNA"/>
</dbReference>
<gene>
    <name evidence="1" type="ORF">ET989_11875</name>
</gene>
<dbReference type="AlphaFoldDB" id="A0A4Q9KC03"/>
<name>A0A4Q9KC03_9ACTN</name>
<dbReference type="Pfam" id="PF19786">
    <property type="entry name" value="DUF6270"/>
    <property type="match status" value="1"/>
</dbReference>
<accession>A0A4Q9KC03</accession>
<dbReference type="Proteomes" id="UP000292373">
    <property type="component" value="Unassembled WGS sequence"/>
</dbReference>
<organism evidence="1 2">
    <name type="scientific">Propioniciclava sinopodophylli</name>
    <dbReference type="NCBI Taxonomy" id="1837344"/>
    <lineage>
        <taxon>Bacteria</taxon>
        <taxon>Bacillati</taxon>
        <taxon>Actinomycetota</taxon>
        <taxon>Actinomycetes</taxon>
        <taxon>Propionibacteriales</taxon>
        <taxon>Propionibacteriaceae</taxon>
        <taxon>Propioniciclava</taxon>
    </lineage>
</organism>
<evidence type="ECO:0000313" key="1">
    <source>
        <dbReference type="EMBL" id="TBT83379.1"/>
    </source>
</evidence>
<protein>
    <submittedName>
        <fullName evidence="1">Uncharacterized protein</fullName>
    </submittedName>
</protein>
<dbReference type="OrthoDB" id="8421922at2"/>
<keyword evidence="2" id="KW-1185">Reference proteome</keyword>
<reference evidence="1 2" key="1">
    <citation type="submission" date="2019-01" db="EMBL/GenBank/DDBJ databases">
        <title>Lactibacter flavus gen. nov., sp. nov., a novel bacterium of the family Propionibacteriaceae isolated from raw milk and dairy products.</title>
        <authorList>
            <person name="Huptas C."/>
            <person name="Wenning M."/>
            <person name="Breitenwieser F."/>
            <person name="Doll E."/>
            <person name="Von Neubeck M."/>
            <person name="Busse H.-J."/>
            <person name="Scherer S."/>
        </authorList>
    </citation>
    <scope>NUCLEOTIDE SEQUENCE [LARGE SCALE GENOMIC DNA]</scope>
    <source>
        <strain evidence="1 2">KCTC 33808</strain>
    </source>
</reference>